<dbReference type="RefSeq" id="WP_189576585.1">
    <property type="nucleotide sequence ID" value="NZ_BMXU01000002.1"/>
</dbReference>
<evidence type="ECO:0000313" key="4">
    <source>
        <dbReference type="Proteomes" id="UP001595607"/>
    </source>
</evidence>
<dbReference type="Gene3D" id="3.40.50.2300">
    <property type="match status" value="1"/>
</dbReference>
<accession>A0ABV7MG91</accession>
<sequence length="134" mass="15159">MERSVLFACNMNSVRSPMAEAVARKVLGPDFKVGSCGVYKGAIDPFVQDALREEGYQPNATEPREFGECDTNKYDVVIALTHEAASEARKVHPKVEFWEVENPTDTRGSEFDLRMAYARLRDDLAQKIRARFLD</sequence>
<proteinExistence type="predicted"/>
<evidence type="ECO:0000256" key="1">
    <source>
        <dbReference type="ARBA" id="ARBA00022849"/>
    </source>
</evidence>
<reference evidence="4" key="1">
    <citation type="journal article" date="2019" name="Int. J. Syst. Evol. Microbiol.">
        <title>The Global Catalogue of Microorganisms (GCM) 10K type strain sequencing project: providing services to taxonomists for standard genome sequencing and annotation.</title>
        <authorList>
            <consortium name="The Broad Institute Genomics Platform"/>
            <consortium name="The Broad Institute Genome Sequencing Center for Infectious Disease"/>
            <person name="Wu L."/>
            <person name="Ma J."/>
        </authorList>
    </citation>
    <scope>NUCLEOTIDE SEQUENCE [LARGE SCALE GENOMIC DNA]</scope>
    <source>
        <strain evidence="4">KCTC 22245</strain>
    </source>
</reference>
<dbReference type="PANTHER" id="PTHR43428">
    <property type="entry name" value="ARSENATE REDUCTASE"/>
    <property type="match status" value="1"/>
</dbReference>
<comment type="caution">
    <text evidence="3">The sequence shown here is derived from an EMBL/GenBank/DDBJ whole genome shotgun (WGS) entry which is preliminary data.</text>
</comment>
<dbReference type="Proteomes" id="UP001595607">
    <property type="component" value="Unassembled WGS sequence"/>
</dbReference>
<protein>
    <submittedName>
        <fullName evidence="3">Low molecular weight phosphatase family protein</fullName>
    </submittedName>
</protein>
<dbReference type="InterPro" id="IPR036196">
    <property type="entry name" value="Ptyr_pPase_sf"/>
</dbReference>
<dbReference type="SUPFAM" id="SSF52788">
    <property type="entry name" value="Phosphotyrosine protein phosphatases I"/>
    <property type="match status" value="1"/>
</dbReference>
<dbReference type="Pfam" id="PF01451">
    <property type="entry name" value="LMWPc"/>
    <property type="match status" value="1"/>
</dbReference>
<gene>
    <name evidence="3" type="ORF">ACFONP_13540</name>
</gene>
<dbReference type="InterPro" id="IPR023485">
    <property type="entry name" value="Ptyr_pPase"/>
</dbReference>
<organism evidence="3 4">
    <name type="scientific">Parvularcula lutaonensis</name>
    <dbReference type="NCBI Taxonomy" id="491923"/>
    <lineage>
        <taxon>Bacteria</taxon>
        <taxon>Pseudomonadati</taxon>
        <taxon>Pseudomonadota</taxon>
        <taxon>Alphaproteobacteria</taxon>
        <taxon>Parvularculales</taxon>
        <taxon>Parvularculaceae</taxon>
        <taxon>Parvularcula</taxon>
    </lineage>
</organism>
<feature type="domain" description="Phosphotyrosine protein phosphatase I" evidence="2">
    <location>
        <begin position="3"/>
        <end position="134"/>
    </location>
</feature>
<dbReference type="SMART" id="SM00226">
    <property type="entry name" value="LMWPc"/>
    <property type="match status" value="1"/>
</dbReference>
<keyword evidence="4" id="KW-1185">Reference proteome</keyword>
<keyword evidence="1" id="KW-0059">Arsenical resistance</keyword>
<dbReference type="EMBL" id="JBHRVA010000003">
    <property type="protein sequence ID" value="MFC3303750.1"/>
    <property type="molecule type" value="Genomic_DNA"/>
</dbReference>
<name>A0ABV7MG91_9PROT</name>
<dbReference type="PANTHER" id="PTHR43428:SF1">
    <property type="entry name" value="ARSENATE REDUCTASE"/>
    <property type="match status" value="1"/>
</dbReference>
<evidence type="ECO:0000313" key="3">
    <source>
        <dbReference type="EMBL" id="MFC3303750.1"/>
    </source>
</evidence>
<evidence type="ECO:0000259" key="2">
    <source>
        <dbReference type="SMART" id="SM00226"/>
    </source>
</evidence>